<dbReference type="InterPro" id="IPR000873">
    <property type="entry name" value="AMP-dep_synth/lig_dom"/>
</dbReference>
<dbReference type="InterPro" id="IPR020845">
    <property type="entry name" value="AMP-binding_CS"/>
</dbReference>
<sequence length="594" mass="66096">MERHPLQGIALPSIPDDVTVPQFMFDTMHELRPDRRNGAPWLIHDKTGKIFVEGEVFHAKTILIPDFFSDFPVVIWAVHRLGGVISAANPDFLGNELLYQLQMTKASLMLVHPDSLTVSLEVAREAGLSSDSIVLFNSDDGSKEIHRHETINSLIDLGLTDRTSYIERVLAPGEAKTKLAFLAFSSGTTGRPKVGVQRLPEMSFSDLSRVRLWQFRIILWSQMSFKWPLTTRLTKTTVTGKINDIDLEILQVQVCHCFHSIMSLVVIPKFNFVEFLKSIERHRISHLMWKLIEVSSRLVPPQVVLLCKHPAVKNHNLRKHIRMIMCGAAPLSHELNQQLFDMFPDAHIGQAHGISRLVEKGTTETATATTMWPITQKRGIAGSSGQLLPGIVVRVVKSDGTLAGYDEAGELVIQTPSVALGYPNNAEATKETFVDGWVKTGDLVKLGQDGEMIVLDRLKYNFQSIRYLSVILKCYVQVKGFQVAPAEVEGCILDHPDVSNTCVVGVPDEYSGEIPLAFVSLTADAAKRASKSKASAEEIKASIMKHVAKNKVHYKHLAGGVEFVSTIPTTPSGKLLRRVLRDQAKELRKLKTRL</sequence>
<reference evidence="3 4" key="1">
    <citation type="journal article" date="2018" name="Evol. Lett.">
        <title>Horizontal gene cluster transfer increased hallucinogenic mushroom diversity.</title>
        <authorList>
            <person name="Reynolds H.T."/>
            <person name="Vijayakumar V."/>
            <person name="Gluck-Thaler E."/>
            <person name="Korotkin H.B."/>
            <person name="Matheny P.B."/>
            <person name="Slot J.C."/>
        </authorList>
    </citation>
    <scope>NUCLEOTIDE SEQUENCE [LARGE SCALE GENOMIC DNA]</scope>
    <source>
        <strain evidence="3 4">2631</strain>
    </source>
</reference>
<gene>
    <name evidence="3" type="ORF">CVT25_003123</name>
</gene>
<protein>
    <recommendedName>
        <fullName evidence="5">AMP-dependent synthetase/ligase domain-containing protein</fullName>
    </recommendedName>
</protein>
<comment type="caution">
    <text evidence="3">The sequence shown here is derived from an EMBL/GenBank/DDBJ whole genome shotgun (WGS) entry which is preliminary data.</text>
</comment>
<dbReference type="PROSITE" id="PS00455">
    <property type="entry name" value="AMP_BINDING"/>
    <property type="match status" value="1"/>
</dbReference>
<dbReference type="AlphaFoldDB" id="A0A409XQV3"/>
<name>A0A409XQV3_PSICY</name>
<dbReference type="Proteomes" id="UP000283269">
    <property type="component" value="Unassembled WGS sequence"/>
</dbReference>
<dbReference type="GO" id="GO:0016405">
    <property type="term" value="F:CoA-ligase activity"/>
    <property type="evidence" value="ECO:0007669"/>
    <property type="project" value="TreeGrafter"/>
</dbReference>
<keyword evidence="4" id="KW-1185">Reference proteome</keyword>
<organism evidence="3 4">
    <name type="scientific">Psilocybe cyanescens</name>
    <dbReference type="NCBI Taxonomy" id="93625"/>
    <lineage>
        <taxon>Eukaryota</taxon>
        <taxon>Fungi</taxon>
        <taxon>Dikarya</taxon>
        <taxon>Basidiomycota</taxon>
        <taxon>Agaricomycotina</taxon>
        <taxon>Agaricomycetes</taxon>
        <taxon>Agaricomycetidae</taxon>
        <taxon>Agaricales</taxon>
        <taxon>Agaricineae</taxon>
        <taxon>Strophariaceae</taxon>
        <taxon>Psilocybe</taxon>
    </lineage>
</organism>
<dbReference type="PANTHER" id="PTHR24096">
    <property type="entry name" value="LONG-CHAIN-FATTY-ACID--COA LIGASE"/>
    <property type="match status" value="1"/>
</dbReference>
<dbReference type="SUPFAM" id="SSF56801">
    <property type="entry name" value="Acetyl-CoA synthetase-like"/>
    <property type="match status" value="1"/>
</dbReference>
<dbReference type="InParanoid" id="A0A409XQV3"/>
<dbReference type="Gene3D" id="2.30.38.10">
    <property type="entry name" value="Luciferase, Domain 3"/>
    <property type="match status" value="1"/>
</dbReference>
<dbReference type="EMBL" id="NHYD01000855">
    <property type="protein sequence ID" value="PPQ93091.1"/>
    <property type="molecule type" value="Genomic_DNA"/>
</dbReference>
<dbReference type="STRING" id="93625.A0A409XQV3"/>
<dbReference type="Gene3D" id="3.30.300.30">
    <property type="match status" value="1"/>
</dbReference>
<accession>A0A409XQV3</accession>
<dbReference type="Gene3D" id="3.40.50.980">
    <property type="match status" value="2"/>
</dbReference>
<evidence type="ECO:0000259" key="2">
    <source>
        <dbReference type="Pfam" id="PF13193"/>
    </source>
</evidence>
<dbReference type="FunCoup" id="A0A409XQV3">
    <property type="interactions" value="322"/>
</dbReference>
<proteinExistence type="predicted"/>
<evidence type="ECO:0000313" key="3">
    <source>
        <dbReference type="EMBL" id="PPQ93091.1"/>
    </source>
</evidence>
<dbReference type="InterPro" id="IPR045851">
    <property type="entry name" value="AMP-bd_C_sf"/>
</dbReference>
<evidence type="ECO:0008006" key="5">
    <source>
        <dbReference type="Google" id="ProtNLM"/>
    </source>
</evidence>
<dbReference type="PANTHER" id="PTHR24096:SF422">
    <property type="entry name" value="BCDNA.GH02901"/>
    <property type="match status" value="1"/>
</dbReference>
<feature type="domain" description="AMP-binding enzyme C-terminal" evidence="2">
    <location>
        <begin position="487"/>
        <end position="574"/>
    </location>
</feature>
<dbReference type="Pfam" id="PF13193">
    <property type="entry name" value="AMP-binding_C"/>
    <property type="match status" value="1"/>
</dbReference>
<feature type="domain" description="AMP-dependent synthetase/ligase" evidence="1">
    <location>
        <begin position="70"/>
        <end position="422"/>
    </location>
</feature>
<evidence type="ECO:0000259" key="1">
    <source>
        <dbReference type="Pfam" id="PF00501"/>
    </source>
</evidence>
<evidence type="ECO:0000313" key="4">
    <source>
        <dbReference type="Proteomes" id="UP000283269"/>
    </source>
</evidence>
<dbReference type="OrthoDB" id="6509636at2759"/>
<dbReference type="Pfam" id="PF00501">
    <property type="entry name" value="AMP-binding"/>
    <property type="match status" value="1"/>
</dbReference>
<dbReference type="InterPro" id="IPR025110">
    <property type="entry name" value="AMP-bd_C"/>
</dbReference>